<reference evidence="1 2" key="1">
    <citation type="submission" date="2020-07" db="EMBL/GenBank/DDBJ databases">
        <authorList>
            <person name="Feng H."/>
        </authorList>
    </citation>
    <scope>NUCLEOTIDE SEQUENCE [LARGE SCALE GENOMIC DNA]</scope>
    <source>
        <strain evidence="2">s-10</strain>
    </source>
</reference>
<proteinExistence type="predicted"/>
<dbReference type="RefSeq" id="WP_181749950.1">
    <property type="nucleotide sequence ID" value="NZ_JACEIQ010000001.1"/>
</dbReference>
<dbReference type="AlphaFoldDB" id="A0A7W2A7E6"/>
<evidence type="ECO:0000313" key="1">
    <source>
        <dbReference type="EMBL" id="MBA4492708.1"/>
    </source>
</evidence>
<dbReference type="InterPro" id="IPR036491">
    <property type="entry name" value="YugN-like_sf"/>
</dbReference>
<dbReference type="InterPro" id="IPR014967">
    <property type="entry name" value="Uncharacterised_YugN-like"/>
</dbReference>
<sequence length="140" mass="15862">MITIDSTIEGVQSTFGEISDLLNPEGFHIGSGYTYEHGYFDKPLDWEEEHGYRYYLRIPAFAVKGEIGHPKATIRLGKPFIIKHEFLTTNDHRGDIGIASALVNQFTEPLPTEDAEIDEKWISRGTSTVQLVEKKISHLK</sequence>
<dbReference type="Proteomes" id="UP000535491">
    <property type="component" value="Unassembled WGS sequence"/>
</dbReference>
<evidence type="ECO:0008006" key="3">
    <source>
        <dbReference type="Google" id="ProtNLM"/>
    </source>
</evidence>
<keyword evidence="2" id="KW-1185">Reference proteome</keyword>
<name>A0A7W2A7E6_9BACL</name>
<evidence type="ECO:0000313" key="2">
    <source>
        <dbReference type="Proteomes" id="UP000535491"/>
    </source>
</evidence>
<protein>
    <recommendedName>
        <fullName evidence="3">YugN-like family protein</fullName>
    </recommendedName>
</protein>
<comment type="caution">
    <text evidence="1">The sequence shown here is derived from an EMBL/GenBank/DDBJ whole genome shotgun (WGS) entry which is preliminary data.</text>
</comment>
<dbReference type="Pfam" id="PF08868">
    <property type="entry name" value="YugN"/>
    <property type="match status" value="1"/>
</dbReference>
<gene>
    <name evidence="1" type="ORF">H1191_00045</name>
</gene>
<dbReference type="Gene3D" id="3.30.310.100">
    <property type="entry name" value="YugN-like"/>
    <property type="match status" value="1"/>
</dbReference>
<dbReference type="SUPFAM" id="SSF160755">
    <property type="entry name" value="YugN-like"/>
    <property type="match status" value="1"/>
</dbReference>
<dbReference type="EMBL" id="JACEIQ010000001">
    <property type="protein sequence ID" value="MBA4492708.1"/>
    <property type="molecule type" value="Genomic_DNA"/>
</dbReference>
<accession>A0A7W2A7E6</accession>
<organism evidence="1 2">
    <name type="scientific">Paenactinomyces guangxiensis</name>
    <dbReference type="NCBI Taxonomy" id="1490290"/>
    <lineage>
        <taxon>Bacteria</taxon>
        <taxon>Bacillati</taxon>
        <taxon>Bacillota</taxon>
        <taxon>Bacilli</taxon>
        <taxon>Bacillales</taxon>
        <taxon>Thermoactinomycetaceae</taxon>
        <taxon>Paenactinomyces</taxon>
    </lineage>
</organism>